<proteinExistence type="predicted"/>
<evidence type="ECO:0000313" key="1">
    <source>
        <dbReference type="EMBL" id="KAK5880398.1"/>
    </source>
</evidence>
<name>A0AAN8B8T0_9TELE</name>
<keyword evidence="2" id="KW-1185">Reference proteome</keyword>
<sequence length="73" mass="8083">MQQFWVSRVDLHVCWRTGVGGQWWSQNDLLALGAGGSSQSLCHTRVSSVAELKPRSSGPRISQTVLRPGCEWT</sequence>
<dbReference type="Proteomes" id="UP001335648">
    <property type="component" value="Unassembled WGS sequence"/>
</dbReference>
<dbReference type="AlphaFoldDB" id="A0AAN8B8T0"/>
<comment type="caution">
    <text evidence="1">The sequence shown here is derived from an EMBL/GenBank/DDBJ whole genome shotgun (WGS) entry which is preliminary data.</text>
</comment>
<gene>
    <name evidence="1" type="ORF">CesoFtcFv8_023430</name>
</gene>
<organism evidence="1 2">
    <name type="scientific">Champsocephalus esox</name>
    <name type="common">pike icefish</name>
    <dbReference type="NCBI Taxonomy" id="159716"/>
    <lineage>
        <taxon>Eukaryota</taxon>
        <taxon>Metazoa</taxon>
        <taxon>Chordata</taxon>
        <taxon>Craniata</taxon>
        <taxon>Vertebrata</taxon>
        <taxon>Euteleostomi</taxon>
        <taxon>Actinopterygii</taxon>
        <taxon>Neopterygii</taxon>
        <taxon>Teleostei</taxon>
        <taxon>Neoteleostei</taxon>
        <taxon>Acanthomorphata</taxon>
        <taxon>Eupercaria</taxon>
        <taxon>Perciformes</taxon>
        <taxon>Notothenioidei</taxon>
        <taxon>Channichthyidae</taxon>
        <taxon>Champsocephalus</taxon>
    </lineage>
</organism>
<dbReference type="EMBL" id="JAULUE010002064">
    <property type="protein sequence ID" value="KAK5880398.1"/>
    <property type="molecule type" value="Genomic_DNA"/>
</dbReference>
<accession>A0AAN8B8T0</accession>
<evidence type="ECO:0000313" key="2">
    <source>
        <dbReference type="Proteomes" id="UP001335648"/>
    </source>
</evidence>
<protein>
    <submittedName>
        <fullName evidence="1">Uncharacterized protein</fullName>
    </submittedName>
</protein>
<reference evidence="1 2" key="1">
    <citation type="journal article" date="2023" name="Mol. Biol. Evol.">
        <title>Genomics of Secondarily Temperate Adaptation in the Only Non-Antarctic Icefish.</title>
        <authorList>
            <person name="Rivera-Colon A.G."/>
            <person name="Rayamajhi N."/>
            <person name="Minhas B.F."/>
            <person name="Madrigal G."/>
            <person name="Bilyk K.T."/>
            <person name="Yoon V."/>
            <person name="Hune M."/>
            <person name="Gregory S."/>
            <person name="Cheng C.H.C."/>
            <person name="Catchen J.M."/>
        </authorList>
    </citation>
    <scope>NUCLEOTIDE SEQUENCE [LARGE SCALE GENOMIC DNA]</scope>
    <source>
        <strain evidence="1">JC2023a</strain>
    </source>
</reference>